<organism evidence="3 4">
    <name type="scientific">Marivirga tractuosa (strain ATCC 23168 / DSM 4126 / NBRC 15989 / NCIMB 1408 / VKM B-1430 / H-43)</name>
    <name type="common">Microscilla tractuosa</name>
    <name type="synonym">Flexibacter tractuosus</name>
    <dbReference type="NCBI Taxonomy" id="643867"/>
    <lineage>
        <taxon>Bacteria</taxon>
        <taxon>Pseudomonadati</taxon>
        <taxon>Bacteroidota</taxon>
        <taxon>Cytophagia</taxon>
        <taxon>Cytophagales</taxon>
        <taxon>Marivirgaceae</taxon>
        <taxon>Marivirga</taxon>
    </lineage>
</organism>
<feature type="domain" description="PEP-utilising enzyme mobile" evidence="1">
    <location>
        <begin position="792"/>
        <end position="860"/>
    </location>
</feature>
<sequence>MKIISENDIEIIDIKNAGGKGTNLIHLKNQGFPVPKFIIIPANELTDLISQNVNDDNAIINFIENYRFPDKFIQDIEGLFGNQALLAVRSSASMEDGQESSFAGLFESMMYVPISDIQSAIRKVWLSVYAERVKKYIHSKKLDSRHLSIAIILQEMVEADVSGVAFGANPADGNEEEQIINAVFGAGEGLVSGQLDADMYLINAAGIKEEIADKKHQLLFDDQRGHGLKKVTLTTEKQKQSTLNSSQISELKTLLSQLRNHFKAPQDIEFAYRNKELYLLQSRPITTGNNKSKTENYILWDNSNIIESYPGVTTPLTFSFISQSYQQAYQLFSAYMGVDPKVIAKNQQVFKNTLGLIRGRVYYNLKTWYLMLAMLPGYSLNARYMETMMGVKERFDIPKDYIISKGQAYWSIAKTAFKMLKRMFSLPRKRKEFMLLLEEIISQYKAIDFNSKSAPELLKLYLDFEQQLLNQWKAPLLNDFFAMIWFGSLQKSTVKYLKSENPNIHNDLLCGSSDIISTQPIHRSIAIATFINQDEDLKAFFEGSPEIVWKNLQSEKTDPDILALNKKIEDYIHDFGERCVGELKLETLSYEQAPEQLIRVLQSYVQQNITVKSTSGNLELELRANAEKEIQEKLRFKFIKKWWLRYILKNTRQLVSGRENLRYERTRAFGIVRMLFSHIGKRFYEEDLIENSRDIFYLTKSEIEGYIEGRAVFSDLKSNITIRKAEYERFETEEPPPERFSTNGIVYSSEISGSEETSSNDGELKGIGCCPGKVRAKVRLVKHPNEVDSLNGDILVTSSTDPGWVTLFPSASGIIVERGSLLSHSAIVSREMGIPCIVSVTGLLKQLKSGDEVLMDGSSGIIKILEAK</sequence>
<dbReference type="eggNOG" id="COG0574">
    <property type="taxonomic scope" value="Bacteria"/>
</dbReference>
<dbReference type="SUPFAM" id="SSF52009">
    <property type="entry name" value="Phosphohistidine domain"/>
    <property type="match status" value="1"/>
</dbReference>
<dbReference type="GO" id="GO:0016301">
    <property type="term" value="F:kinase activity"/>
    <property type="evidence" value="ECO:0007669"/>
    <property type="project" value="InterPro"/>
</dbReference>
<feature type="domain" description="Pyruvate phosphate dikinase AMP/ATP-binding" evidence="2">
    <location>
        <begin position="16"/>
        <end position="294"/>
    </location>
</feature>
<protein>
    <submittedName>
        <fullName evidence="3">Pyruvate phosphate dikinase PEP/pyruvate-binding protein</fullName>
    </submittedName>
</protein>
<dbReference type="STRING" id="643867.Ftrac_1628"/>
<dbReference type="InterPro" id="IPR013815">
    <property type="entry name" value="ATP_grasp_subdomain_1"/>
</dbReference>
<evidence type="ECO:0000259" key="2">
    <source>
        <dbReference type="Pfam" id="PF01326"/>
    </source>
</evidence>
<dbReference type="Gene3D" id="3.30.1490.20">
    <property type="entry name" value="ATP-grasp fold, A domain"/>
    <property type="match status" value="1"/>
</dbReference>
<name>E4TQ71_MARTH</name>
<dbReference type="EMBL" id="CP002349">
    <property type="protein sequence ID" value="ADR21617.1"/>
    <property type="molecule type" value="Genomic_DNA"/>
</dbReference>
<dbReference type="PANTHER" id="PTHR43615">
    <property type="entry name" value="PHOSPHOENOLPYRUVATE SYNTHASE-RELATED"/>
    <property type="match status" value="1"/>
</dbReference>
<evidence type="ECO:0000313" key="4">
    <source>
        <dbReference type="Proteomes" id="UP000008720"/>
    </source>
</evidence>
<evidence type="ECO:0000259" key="1">
    <source>
        <dbReference type="Pfam" id="PF00391"/>
    </source>
</evidence>
<dbReference type="GO" id="GO:0005524">
    <property type="term" value="F:ATP binding"/>
    <property type="evidence" value="ECO:0007669"/>
    <property type="project" value="InterPro"/>
</dbReference>
<dbReference type="InterPro" id="IPR002192">
    <property type="entry name" value="PPDK_AMP/ATP-bd"/>
</dbReference>
<dbReference type="SUPFAM" id="SSF56059">
    <property type="entry name" value="Glutathione synthetase ATP-binding domain-like"/>
    <property type="match status" value="1"/>
</dbReference>
<dbReference type="eggNOG" id="COG3848">
    <property type="taxonomic scope" value="Bacteria"/>
</dbReference>
<dbReference type="KEGG" id="mtt:Ftrac_1628"/>
<dbReference type="Gene3D" id="3.50.30.10">
    <property type="entry name" value="Phosphohistidine domain"/>
    <property type="match status" value="1"/>
</dbReference>
<dbReference type="OrthoDB" id="9765468at2"/>
<dbReference type="Proteomes" id="UP000008720">
    <property type="component" value="Chromosome"/>
</dbReference>
<proteinExistence type="predicted"/>
<evidence type="ECO:0000313" key="3">
    <source>
        <dbReference type="EMBL" id="ADR21617.1"/>
    </source>
</evidence>
<dbReference type="PANTHER" id="PTHR43615:SF1">
    <property type="entry name" value="PPDK_N DOMAIN-CONTAINING PROTEIN"/>
    <property type="match status" value="1"/>
</dbReference>
<accession>E4TQ71</accession>
<dbReference type="Pfam" id="PF00391">
    <property type="entry name" value="PEP-utilizers"/>
    <property type="match status" value="1"/>
</dbReference>
<dbReference type="Gene3D" id="3.30.470.20">
    <property type="entry name" value="ATP-grasp fold, B domain"/>
    <property type="match status" value="1"/>
</dbReference>
<reference evidence="3 4" key="1">
    <citation type="journal article" date="2011" name="Stand. Genomic Sci.">
        <title>Complete genome sequence of Marivirga tractuosa type strain (H-43).</title>
        <authorList>
            <person name="Pagani I."/>
            <person name="Chertkov O."/>
            <person name="Lapidus A."/>
            <person name="Lucas S."/>
            <person name="Del Rio T.G."/>
            <person name="Tice H."/>
            <person name="Copeland A."/>
            <person name="Cheng J.F."/>
            <person name="Nolan M."/>
            <person name="Saunders E."/>
            <person name="Pitluck S."/>
            <person name="Held B."/>
            <person name="Goodwin L."/>
            <person name="Liolios K."/>
            <person name="Ovchinikova G."/>
            <person name="Ivanova N."/>
            <person name="Mavromatis K."/>
            <person name="Pati A."/>
            <person name="Chen A."/>
            <person name="Palaniappan K."/>
            <person name="Land M."/>
            <person name="Hauser L."/>
            <person name="Jeffries C.D."/>
            <person name="Detter J.C."/>
            <person name="Han C."/>
            <person name="Tapia R."/>
            <person name="Ngatchou-Djao O.D."/>
            <person name="Rohde M."/>
            <person name="Goker M."/>
            <person name="Spring S."/>
            <person name="Sikorski J."/>
            <person name="Woyke T."/>
            <person name="Bristow J."/>
            <person name="Eisen J.A."/>
            <person name="Markowitz V."/>
            <person name="Hugenholtz P."/>
            <person name="Klenk H.P."/>
            <person name="Kyrpides N.C."/>
        </authorList>
    </citation>
    <scope>NUCLEOTIDE SEQUENCE [LARGE SCALE GENOMIC DNA]</scope>
    <source>
        <strain evidence="4">ATCC 23168 / DSM 4126 / NBRC 15989 / NCIMB 1408 / VKM B-1430 / H-43</strain>
    </source>
</reference>
<keyword evidence="3" id="KW-0670">Pyruvate</keyword>
<dbReference type="InterPro" id="IPR051549">
    <property type="entry name" value="PEP_Utilizing_Enz"/>
</dbReference>
<dbReference type="InterPro" id="IPR036637">
    <property type="entry name" value="Phosphohistidine_dom_sf"/>
</dbReference>
<dbReference type="Pfam" id="PF01326">
    <property type="entry name" value="PPDK_N"/>
    <property type="match status" value="1"/>
</dbReference>
<dbReference type="RefSeq" id="WP_013453764.1">
    <property type="nucleotide sequence ID" value="NC_014759.1"/>
</dbReference>
<dbReference type="AlphaFoldDB" id="E4TQ71"/>
<gene>
    <name evidence="3" type="ordered locus">Ftrac_1628</name>
</gene>
<dbReference type="InterPro" id="IPR008279">
    <property type="entry name" value="PEP-util_enz_mobile_dom"/>
</dbReference>
<dbReference type="HOGENOM" id="CLU_005950_0_0_10"/>
<keyword evidence="4" id="KW-1185">Reference proteome</keyword>